<dbReference type="GeneID" id="103114776"/>
<feature type="signal peptide" evidence="2">
    <location>
        <begin position="1"/>
        <end position="26"/>
    </location>
</feature>
<dbReference type="GO" id="GO:0005125">
    <property type="term" value="F:cytokine activity"/>
    <property type="evidence" value="ECO:0007669"/>
    <property type="project" value="InterPro"/>
</dbReference>
<organism evidence="3 4">
    <name type="scientific">Erinaceus europaeus</name>
    <name type="common">Western European hedgehog</name>
    <dbReference type="NCBI Taxonomy" id="9365"/>
    <lineage>
        <taxon>Eukaryota</taxon>
        <taxon>Metazoa</taxon>
        <taxon>Chordata</taxon>
        <taxon>Craniata</taxon>
        <taxon>Vertebrata</taxon>
        <taxon>Euteleostomi</taxon>
        <taxon>Mammalia</taxon>
        <taxon>Eutheria</taxon>
        <taxon>Laurasiatheria</taxon>
        <taxon>Eulipotyphla</taxon>
        <taxon>Erinaceidae</taxon>
        <taxon>Erinaceinae</taxon>
        <taxon>Erinaceus</taxon>
    </lineage>
</organism>
<dbReference type="Proteomes" id="UP001652624">
    <property type="component" value="Chromosome 14"/>
</dbReference>
<evidence type="ECO:0000313" key="3">
    <source>
        <dbReference type="Proteomes" id="UP001652624"/>
    </source>
</evidence>
<keyword evidence="1" id="KW-1133">Transmembrane helix</keyword>
<dbReference type="InterPro" id="IPR033231">
    <property type="entry name" value="SECTM1"/>
</dbReference>
<keyword evidence="3" id="KW-1185">Reference proteome</keyword>
<feature type="chain" id="PRO_5045036088" evidence="2">
    <location>
        <begin position="27"/>
        <end position="204"/>
    </location>
</feature>
<sequence>MASLGLPLLALRALWILPLLTATLRAQNKIWDDPVCTENVSVTSGHPAVMSCNISNPFKTVSIFLNISGRDLQPLFIDKPPGYYSEPGRQFWVAGGMAQLVIEEAWDSHKGQYIWNLQGQQRNILITSLNVSESIDLRPSSPETKNLPVTTATFQGTGLKNYSKLSWNESIILVCIVLLVTVMVLACIAWHKSRGPSNAKRLLI</sequence>
<dbReference type="AlphaFoldDB" id="A0A1S2ZU18"/>
<dbReference type="InParanoid" id="A0A1S2ZU18"/>
<dbReference type="eggNOG" id="ENOG502TM1B">
    <property type="taxonomic scope" value="Eukaryota"/>
</dbReference>
<name>A0A1S2ZU18_ERIEU</name>
<proteinExistence type="predicted"/>
<dbReference type="OrthoDB" id="9451016at2759"/>
<keyword evidence="2" id="KW-0732">Signal</keyword>
<gene>
    <name evidence="4" type="primary">SECTM1</name>
</gene>
<dbReference type="PANTHER" id="PTHR15123:SF5">
    <property type="entry name" value="SECRETED AND TRANSMEMBRANE PROTEIN 1"/>
    <property type="match status" value="1"/>
</dbReference>
<evidence type="ECO:0000256" key="2">
    <source>
        <dbReference type="SAM" id="SignalP"/>
    </source>
</evidence>
<evidence type="ECO:0000313" key="4">
    <source>
        <dbReference type="RefSeq" id="XP_007524564.2"/>
    </source>
</evidence>
<dbReference type="GO" id="GO:0016020">
    <property type="term" value="C:membrane"/>
    <property type="evidence" value="ECO:0007669"/>
    <property type="project" value="TreeGrafter"/>
</dbReference>
<evidence type="ECO:0000256" key="1">
    <source>
        <dbReference type="SAM" id="Phobius"/>
    </source>
</evidence>
<accession>A0A1S2ZU18</accession>
<dbReference type="PANTHER" id="PTHR15123">
    <property type="entry name" value="SECRETED AND TRANSMEMBRANE PROTEIN 1"/>
    <property type="match status" value="1"/>
</dbReference>
<dbReference type="GO" id="GO:0006955">
    <property type="term" value="P:immune response"/>
    <property type="evidence" value="ECO:0007669"/>
    <property type="project" value="InterPro"/>
</dbReference>
<dbReference type="RefSeq" id="XP_007524564.2">
    <property type="nucleotide sequence ID" value="XM_007524502.2"/>
</dbReference>
<keyword evidence="1" id="KW-0472">Membrane</keyword>
<keyword evidence="1 4" id="KW-0812">Transmembrane</keyword>
<feature type="transmembrane region" description="Helical" evidence="1">
    <location>
        <begin position="171"/>
        <end position="191"/>
    </location>
</feature>
<dbReference type="FunCoup" id="A0A1S2ZU18">
    <property type="interactions" value="14"/>
</dbReference>
<reference evidence="4" key="1">
    <citation type="submission" date="2025-08" db="UniProtKB">
        <authorList>
            <consortium name="RefSeq"/>
        </authorList>
    </citation>
    <scope>IDENTIFICATION</scope>
</reference>
<dbReference type="CTD" id="6398"/>
<protein>
    <submittedName>
        <fullName evidence="4">Secreted and transmembrane protein 1</fullName>
    </submittedName>
</protein>